<evidence type="ECO:0000313" key="3">
    <source>
        <dbReference type="Proteomes" id="UP000683925"/>
    </source>
</evidence>
<evidence type="ECO:0000256" key="1">
    <source>
        <dbReference type="SAM" id="Coils"/>
    </source>
</evidence>
<dbReference type="AlphaFoldDB" id="A0A8S1WTV9"/>
<dbReference type="EMBL" id="CAJJDP010000100">
    <property type="protein sequence ID" value="CAD8191599.1"/>
    <property type="molecule type" value="Genomic_DNA"/>
</dbReference>
<evidence type="ECO:0000313" key="2">
    <source>
        <dbReference type="EMBL" id="CAD8191599.1"/>
    </source>
</evidence>
<keyword evidence="1" id="KW-0175">Coiled coil</keyword>
<dbReference type="OrthoDB" id="10313695at2759"/>
<feature type="coiled-coil region" evidence="1">
    <location>
        <begin position="44"/>
        <end position="110"/>
    </location>
</feature>
<comment type="caution">
    <text evidence="2">The sequence shown here is derived from an EMBL/GenBank/DDBJ whole genome shotgun (WGS) entry which is preliminary data.</text>
</comment>
<reference evidence="2" key="1">
    <citation type="submission" date="2021-01" db="EMBL/GenBank/DDBJ databases">
        <authorList>
            <consortium name="Genoscope - CEA"/>
            <person name="William W."/>
        </authorList>
    </citation>
    <scope>NUCLEOTIDE SEQUENCE</scope>
</reference>
<sequence>MHIKSQPFFFVSQPFQSPNCYPSRLDSRSSQVDVLKVFYLEQLVSDLRKDNQHLFDQMEEMRVKNFNREHDYINQLKDLQEQLLDIQALNKNYEYQIQFLQTKISFLEQNPKPLDQYLTTSTDLFNSKIQSESGESNQQTRSLNTNLEHKNILIKECDEMKSKFKFTQLEQSNKIEQQNTEIQNLNKQIKKLELQLINQQKQVTLYQNETQQWRGKFLQLNKTYNKSTEQLVLTSVELDTAKKEIQQMNELRSKRRSVGSII</sequence>
<protein>
    <submittedName>
        <fullName evidence="2">Uncharacterized protein</fullName>
    </submittedName>
</protein>
<dbReference type="Proteomes" id="UP000683925">
    <property type="component" value="Unassembled WGS sequence"/>
</dbReference>
<accession>A0A8S1WTV9</accession>
<proteinExistence type="predicted"/>
<keyword evidence="3" id="KW-1185">Reference proteome</keyword>
<name>A0A8S1WTV9_PAROT</name>
<organism evidence="2 3">
    <name type="scientific">Paramecium octaurelia</name>
    <dbReference type="NCBI Taxonomy" id="43137"/>
    <lineage>
        <taxon>Eukaryota</taxon>
        <taxon>Sar</taxon>
        <taxon>Alveolata</taxon>
        <taxon>Ciliophora</taxon>
        <taxon>Intramacronucleata</taxon>
        <taxon>Oligohymenophorea</taxon>
        <taxon>Peniculida</taxon>
        <taxon>Parameciidae</taxon>
        <taxon>Paramecium</taxon>
    </lineage>
</organism>
<dbReference type="OMA" id="NETQQWR"/>
<feature type="coiled-coil region" evidence="1">
    <location>
        <begin position="168"/>
        <end position="209"/>
    </location>
</feature>
<gene>
    <name evidence="2" type="ORF">POCTA_138.1.T1000086</name>
</gene>